<name>B2VTN1_PYRTR</name>
<gene>
    <name evidence="1" type="ORF">PTRG_00876</name>
</gene>
<dbReference type="InParanoid" id="B2VTN1"/>
<evidence type="ECO:0000313" key="1">
    <source>
        <dbReference type="EMBL" id="EDU40314.1"/>
    </source>
</evidence>
<dbReference type="EMBL" id="DS231615">
    <property type="protein sequence ID" value="EDU40314.1"/>
    <property type="molecule type" value="Genomic_DNA"/>
</dbReference>
<evidence type="ECO:0000313" key="2">
    <source>
        <dbReference type="Proteomes" id="UP000001471"/>
    </source>
</evidence>
<proteinExistence type="predicted"/>
<dbReference type="HOGENOM" id="CLU_1897281_0_0_1"/>
<accession>B2VTN1</accession>
<dbReference type="Proteomes" id="UP000001471">
    <property type="component" value="Unassembled WGS sequence"/>
</dbReference>
<organism evidence="1 2">
    <name type="scientific">Pyrenophora tritici-repentis (strain Pt-1C-BFP)</name>
    <name type="common">Wheat tan spot fungus</name>
    <name type="synonym">Drechslera tritici-repentis</name>
    <dbReference type="NCBI Taxonomy" id="426418"/>
    <lineage>
        <taxon>Eukaryota</taxon>
        <taxon>Fungi</taxon>
        <taxon>Dikarya</taxon>
        <taxon>Ascomycota</taxon>
        <taxon>Pezizomycotina</taxon>
        <taxon>Dothideomycetes</taxon>
        <taxon>Pleosporomycetidae</taxon>
        <taxon>Pleosporales</taxon>
        <taxon>Pleosporineae</taxon>
        <taxon>Pleosporaceae</taxon>
        <taxon>Pyrenophora</taxon>
    </lineage>
</organism>
<sequence length="134" mass="14877">MSVLFTSGSADDGPGHYVVHDNHEQPCGNSRGADDYCKRRYKREELLINNVIECRQTKRQKDVCTTPPSLYLLIDKILEKQAKAGQRVGMSLYSRKAEANLSTTAADGIEITTCIALTVFNACRVQPLTTRQNG</sequence>
<dbReference type="AlphaFoldDB" id="B2VTN1"/>
<protein>
    <submittedName>
        <fullName evidence="1">Uncharacterized protein</fullName>
    </submittedName>
</protein>
<reference evidence="2" key="1">
    <citation type="journal article" date="2013" name="G3 (Bethesda)">
        <title>Comparative genomics of a plant-pathogenic fungus, Pyrenophora tritici-repentis, reveals transduplication and the impact of repeat elements on pathogenicity and population divergence.</title>
        <authorList>
            <person name="Manning V.A."/>
            <person name="Pandelova I."/>
            <person name="Dhillon B."/>
            <person name="Wilhelm L.J."/>
            <person name="Goodwin S.B."/>
            <person name="Berlin A.M."/>
            <person name="Figueroa M."/>
            <person name="Freitag M."/>
            <person name="Hane J.K."/>
            <person name="Henrissat B."/>
            <person name="Holman W.H."/>
            <person name="Kodira C.D."/>
            <person name="Martin J."/>
            <person name="Oliver R.P."/>
            <person name="Robbertse B."/>
            <person name="Schackwitz W."/>
            <person name="Schwartz D.C."/>
            <person name="Spatafora J.W."/>
            <person name="Turgeon B.G."/>
            <person name="Yandava C."/>
            <person name="Young S."/>
            <person name="Zhou S."/>
            <person name="Zeng Q."/>
            <person name="Grigoriev I.V."/>
            <person name="Ma L.-J."/>
            <person name="Ciuffetti L.M."/>
        </authorList>
    </citation>
    <scope>NUCLEOTIDE SEQUENCE [LARGE SCALE GENOMIC DNA]</scope>
    <source>
        <strain evidence="2">Pt-1C-BFP</strain>
    </source>
</reference>